<keyword evidence="1" id="KW-0812">Transmembrane</keyword>
<comment type="caution">
    <text evidence="2">The sequence shown here is derived from an EMBL/GenBank/DDBJ whole genome shotgun (WGS) entry which is preliminary data.</text>
</comment>
<feature type="transmembrane region" description="Helical" evidence="1">
    <location>
        <begin position="65"/>
        <end position="85"/>
    </location>
</feature>
<dbReference type="Proteomes" id="UP000481852">
    <property type="component" value="Unassembled WGS sequence"/>
</dbReference>
<dbReference type="InterPro" id="IPR012156">
    <property type="entry name" value="Cold_shock_CspA"/>
</dbReference>
<dbReference type="RefSeq" id="WP_154523889.1">
    <property type="nucleotide sequence ID" value="NZ_VULZ01000003.1"/>
</dbReference>
<reference evidence="2 3" key="1">
    <citation type="submission" date="2019-08" db="EMBL/GenBank/DDBJ databases">
        <title>In-depth cultivation of the pig gut microbiome towards novel bacterial diversity and tailored functional studies.</title>
        <authorList>
            <person name="Wylensek D."/>
            <person name="Hitch T.C.A."/>
            <person name="Clavel T."/>
        </authorList>
    </citation>
    <scope>NUCLEOTIDE SEQUENCE [LARGE SCALE GENOMIC DNA]</scope>
    <source>
        <strain evidence="2 3">Oil+RF-744-WCA-WT-11</strain>
    </source>
</reference>
<evidence type="ECO:0000313" key="3">
    <source>
        <dbReference type="Proteomes" id="UP000481852"/>
    </source>
</evidence>
<keyword evidence="1" id="KW-0472">Membrane</keyword>
<dbReference type="PIRSF" id="PIRSF002599">
    <property type="entry name" value="Cold_shock_A"/>
    <property type="match status" value="1"/>
</dbReference>
<dbReference type="InterPro" id="IPR010718">
    <property type="entry name" value="DUF1294"/>
</dbReference>
<accession>A0A6L5X420</accession>
<gene>
    <name evidence="2" type="ORF">FYJ35_04680</name>
</gene>
<organism evidence="2 3">
    <name type="scientific">Porcincola intestinalis</name>
    <dbReference type="NCBI Taxonomy" id="2606632"/>
    <lineage>
        <taxon>Bacteria</taxon>
        <taxon>Bacillati</taxon>
        <taxon>Bacillota</taxon>
        <taxon>Clostridia</taxon>
        <taxon>Lachnospirales</taxon>
        <taxon>Lachnospiraceae</taxon>
        <taxon>Porcincola</taxon>
    </lineage>
</organism>
<name>A0A6L5X420_9FIRM</name>
<evidence type="ECO:0000313" key="2">
    <source>
        <dbReference type="EMBL" id="MSS14345.1"/>
    </source>
</evidence>
<proteinExistence type="predicted"/>
<dbReference type="Pfam" id="PF06961">
    <property type="entry name" value="DUF1294"/>
    <property type="match status" value="1"/>
</dbReference>
<keyword evidence="3" id="KW-1185">Reference proteome</keyword>
<dbReference type="EMBL" id="VULZ01000003">
    <property type="protein sequence ID" value="MSS14345.1"/>
    <property type="molecule type" value="Genomic_DNA"/>
</dbReference>
<dbReference type="GO" id="GO:0003676">
    <property type="term" value="F:nucleic acid binding"/>
    <property type="evidence" value="ECO:0007669"/>
    <property type="project" value="InterPro"/>
</dbReference>
<evidence type="ECO:0000256" key="1">
    <source>
        <dbReference type="SAM" id="Phobius"/>
    </source>
</evidence>
<feature type="transmembrane region" description="Helical" evidence="1">
    <location>
        <begin position="39"/>
        <end position="59"/>
    </location>
</feature>
<protein>
    <submittedName>
        <fullName evidence="2">DUF1294 domain-containing protein</fullName>
    </submittedName>
</protein>
<feature type="transmembrane region" description="Helical" evidence="1">
    <location>
        <begin position="6"/>
        <end position="23"/>
    </location>
</feature>
<sequence length="91" mass="10144">MDAVATLYLIVLNVITLMVYGADKYKAVHNQWRIPEKTLLILAAAGGSIGALAGMYLFHHKTRKPKFSIGVPSVLVIQIILFRLLQVRIIK</sequence>
<dbReference type="AlphaFoldDB" id="A0A6L5X420"/>
<keyword evidence="1" id="KW-1133">Transmembrane helix</keyword>